<dbReference type="Pfam" id="PF06602">
    <property type="entry name" value="Myotub-related"/>
    <property type="match status" value="1"/>
</dbReference>
<feature type="active site" description="Phosphocysteine intermediate" evidence="1">
    <location>
        <position position="311"/>
    </location>
</feature>
<dbReference type="PANTHER" id="PTHR10807">
    <property type="entry name" value="MYOTUBULARIN-RELATED"/>
    <property type="match status" value="1"/>
</dbReference>
<dbReference type="PROSITE" id="PS00383">
    <property type="entry name" value="TYR_PHOSPHATASE_1"/>
    <property type="match status" value="1"/>
</dbReference>
<keyword evidence="5" id="KW-1185">Reference proteome</keyword>
<feature type="domain" description="Myotubularin phosphatase" evidence="3">
    <location>
        <begin position="82"/>
        <end position="511"/>
    </location>
</feature>
<evidence type="ECO:0000259" key="3">
    <source>
        <dbReference type="PROSITE" id="PS51339"/>
    </source>
</evidence>
<dbReference type="InterPro" id="IPR029021">
    <property type="entry name" value="Prot-tyrosine_phosphatase-like"/>
</dbReference>
<reference evidence="4 5" key="1">
    <citation type="submission" date="2018-12" db="EMBL/GenBank/DDBJ databases">
        <authorList>
            <person name="Tiukova I."/>
            <person name="Dainat J."/>
        </authorList>
    </citation>
    <scope>NUCLEOTIDE SEQUENCE [LARGE SCALE GENOMIC DNA]</scope>
</reference>
<dbReference type="OrthoDB" id="271628at2759"/>
<sequence length="555" mass="65278">MYRSDYEEDSSTESIDYLGPETRGANLKLFCRDYNFLSFDFNDISECRAAFESIMRLTCIDRIDKCYAFLYEPIGIESPFNSWNDYDVIREFEREGLHFKGNDSDSLGSFGWRITKLNADYNLCESYPSQICIPRTFSDTMLGHTVRSRSKRRFPALAYYYKKNGCTIVRSSQPLVGLKQNRSFQDEKLLYEVFRTNGREDKRNLIVDARPMTSALAQVALGGGTENMDNYWGDRNRKLFLGLENIHVMRESIGKIKDLLKNGDVEEGGDLEWPEKLSRSGWTGHISGLLRSTDLLVKWIHLQGVHIVIHCSDGWDRTPQVISLVQICIDPYFRTLEGFIVLVEKDWCSFGHRFNERCGHLQKEAKFYNYTSDSNFRKIRELNQAFKHQQSTKFESPVFQQFLDCVYQLIRQYPTSFEYNERFLRRLVYHLYSCQYGTFLEDCEKERVELRLSERTRSVWDYFKARRGQFTNEYYEGGRGSEAEDGDGAEDEDEDVLYPNFTDVIYWYQLYGKKYEEMNELKQPVVPEEPKEPPNEAKLATEVVLERKLERLEIE</sequence>
<evidence type="ECO:0000256" key="1">
    <source>
        <dbReference type="PIRSR" id="PIRSR630564-1"/>
    </source>
</evidence>
<feature type="binding site" evidence="2">
    <location>
        <begin position="311"/>
        <end position="317"/>
    </location>
    <ligand>
        <name>substrate</name>
    </ligand>
</feature>
<dbReference type="PROSITE" id="PS51339">
    <property type="entry name" value="PPASE_MYOTUBULARIN"/>
    <property type="match status" value="1"/>
</dbReference>
<dbReference type="GO" id="GO:0005737">
    <property type="term" value="C:cytoplasm"/>
    <property type="evidence" value="ECO:0007669"/>
    <property type="project" value="TreeGrafter"/>
</dbReference>
<dbReference type="GO" id="GO:0004438">
    <property type="term" value="F:phosphatidylinositol-3-phosphate phosphatase activity"/>
    <property type="evidence" value="ECO:0007669"/>
    <property type="project" value="TreeGrafter"/>
</dbReference>
<accession>A0A448YQS7</accession>
<dbReference type="STRING" id="13370.A0A448YQS7"/>
<dbReference type="AlphaFoldDB" id="A0A448YQS7"/>
<dbReference type="EMBL" id="CAACVR010000040">
    <property type="protein sequence ID" value="VEU23272.1"/>
    <property type="molecule type" value="Genomic_DNA"/>
</dbReference>
<evidence type="ECO:0000256" key="2">
    <source>
        <dbReference type="PIRSR" id="PIRSR630564-2"/>
    </source>
</evidence>
<proteinExistence type="predicted"/>
<organism evidence="4 5">
    <name type="scientific">Brettanomyces naardenensis</name>
    <name type="common">Yeast</name>
    <dbReference type="NCBI Taxonomy" id="13370"/>
    <lineage>
        <taxon>Eukaryota</taxon>
        <taxon>Fungi</taxon>
        <taxon>Dikarya</taxon>
        <taxon>Ascomycota</taxon>
        <taxon>Saccharomycotina</taxon>
        <taxon>Pichiomycetes</taxon>
        <taxon>Pichiales</taxon>
        <taxon>Pichiaceae</taxon>
        <taxon>Brettanomyces</taxon>
    </lineage>
</organism>
<dbReference type="SUPFAM" id="SSF52799">
    <property type="entry name" value="(Phosphotyrosine protein) phosphatases II"/>
    <property type="match status" value="1"/>
</dbReference>
<feature type="binding site" evidence="2">
    <location>
        <begin position="245"/>
        <end position="246"/>
    </location>
    <ligand>
        <name>substrate</name>
    </ligand>
</feature>
<dbReference type="InterPro" id="IPR030564">
    <property type="entry name" value="Myotubularin"/>
</dbReference>
<dbReference type="InterPro" id="IPR010569">
    <property type="entry name" value="Myotubularin-like_Pase_dom"/>
</dbReference>
<gene>
    <name evidence="4" type="ORF">BRENAR_LOCUS4003</name>
</gene>
<dbReference type="InterPro" id="IPR016130">
    <property type="entry name" value="Tyr_Pase_AS"/>
</dbReference>
<dbReference type="GO" id="GO:0046856">
    <property type="term" value="P:phosphatidylinositol dephosphorylation"/>
    <property type="evidence" value="ECO:0007669"/>
    <property type="project" value="TreeGrafter"/>
</dbReference>
<name>A0A448YQS7_BRENA</name>
<dbReference type="PANTHER" id="PTHR10807:SF128">
    <property type="entry name" value="PHOSPHATIDYLINOSITOL-3,5-BISPHOSPHATE 3-PHOSPHATASE"/>
    <property type="match status" value="1"/>
</dbReference>
<evidence type="ECO:0000313" key="4">
    <source>
        <dbReference type="EMBL" id="VEU23272.1"/>
    </source>
</evidence>
<evidence type="ECO:0000313" key="5">
    <source>
        <dbReference type="Proteomes" id="UP000290900"/>
    </source>
</evidence>
<protein>
    <submittedName>
        <fullName evidence="4">DEKNAAC104395</fullName>
    </submittedName>
</protein>
<dbReference type="FunCoup" id="A0A448YQS7">
    <property type="interactions" value="380"/>
</dbReference>
<dbReference type="Proteomes" id="UP000290900">
    <property type="component" value="Unassembled WGS sequence"/>
</dbReference>
<dbReference type="GO" id="GO:0016020">
    <property type="term" value="C:membrane"/>
    <property type="evidence" value="ECO:0007669"/>
    <property type="project" value="TreeGrafter"/>
</dbReference>
<dbReference type="InParanoid" id="A0A448YQS7"/>